<evidence type="ECO:0000256" key="2">
    <source>
        <dbReference type="ARBA" id="ARBA00007907"/>
    </source>
</evidence>
<evidence type="ECO:0000256" key="8">
    <source>
        <dbReference type="PIRSR" id="PIRSR016262-3"/>
    </source>
</evidence>
<comment type="catalytic activity">
    <reaction evidence="5">
        <text>octanoyl-[ACP] + L-lysyl-[protein] = N(6)-octanoyl-L-lysyl-[protein] + holo-[ACP] + H(+)</text>
        <dbReference type="Rhea" id="RHEA:17665"/>
        <dbReference type="Rhea" id="RHEA-COMP:9636"/>
        <dbReference type="Rhea" id="RHEA-COMP:9685"/>
        <dbReference type="Rhea" id="RHEA-COMP:9752"/>
        <dbReference type="Rhea" id="RHEA-COMP:9928"/>
        <dbReference type="ChEBI" id="CHEBI:15378"/>
        <dbReference type="ChEBI" id="CHEBI:29969"/>
        <dbReference type="ChEBI" id="CHEBI:64479"/>
        <dbReference type="ChEBI" id="CHEBI:78463"/>
        <dbReference type="ChEBI" id="CHEBI:78809"/>
        <dbReference type="EC" id="2.3.1.181"/>
    </reaction>
</comment>
<feature type="active site" description="Acyl-thioester intermediate" evidence="6">
    <location>
        <position position="183"/>
    </location>
</feature>
<organism evidence="10 11">
    <name type="scientific">Sporormia fimetaria CBS 119925</name>
    <dbReference type="NCBI Taxonomy" id="1340428"/>
    <lineage>
        <taxon>Eukaryota</taxon>
        <taxon>Fungi</taxon>
        <taxon>Dikarya</taxon>
        <taxon>Ascomycota</taxon>
        <taxon>Pezizomycotina</taxon>
        <taxon>Dothideomycetes</taxon>
        <taxon>Pleosporomycetidae</taxon>
        <taxon>Pleosporales</taxon>
        <taxon>Sporormiaceae</taxon>
        <taxon>Sporormia</taxon>
    </lineage>
</organism>
<comment type="similarity">
    <text evidence="2 5">Belongs to the LipB family.</text>
</comment>
<dbReference type="InterPro" id="IPR004143">
    <property type="entry name" value="BPL_LPL_catalytic"/>
</dbReference>
<evidence type="ECO:0000256" key="6">
    <source>
        <dbReference type="PIRSR" id="PIRSR016262-1"/>
    </source>
</evidence>
<dbReference type="InterPro" id="IPR020605">
    <property type="entry name" value="Octanoyltransferase_CS"/>
</dbReference>
<dbReference type="SUPFAM" id="SSF55681">
    <property type="entry name" value="Class II aaRS and biotin synthetases"/>
    <property type="match status" value="1"/>
</dbReference>
<feature type="binding site" evidence="7">
    <location>
        <begin position="165"/>
        <end position="167"/>
    </location>
    <ligand>
        <name>substrate</name>
    </ligand>
</feature>
<accession>A0A6A6VSC9</accession>
<dbReference type="EMBL" id="MU006561">
    <property type="protein sequence ID" value="KAF2752181.1"/>
    <property type="molecule type" value="Genomic_DNA"/>
</dbReference>
<dbReference type="GO" id="GO:0009249">
    <property type="term" value="P:protein lipoylation"/>
    <property type="evidence" value="ECO:0007669"/>
    <property type="project" value="InterPro"/>
</dbReference>
<sequence>MRLQRLHFPTTIPYTLASTLQESLVTRFLASKASPHYLVPPPPTIITASFTPTYTLGRRDQNTLTPCTLSHLSKNGTAAVHTTLRGGQTTFHGPGQLVAYPILDLRAHKLRPRDYICLLEASVIATCKRFGITAFRTQNTGVWVSEDEKIAALGVHMRRNITSHGIGLNVSTDLSWFDRIVACGLEGKRTVSFESLGVKGKSVEEVGRVFVEEMAERLEGVEAVVERDAGVYMKLNEVLAEEKEDDK</sequence>
<dbReference type="UniPathway" id="UPA00538">
    <property type="reaction ID" value="UER00592"/>
</dbReference>
<dbReference type="PANTHER" id="PTHR10993:SF7">
    <property type="entry name" value="LIPOYLTRANSFERASE 2, MITOCHONDRIAL-RELATED"/>
    <property type="match status" value="1"/>
</dbReference>
<feature type="binding site" evidence="7">
    <location>
        <begin position="152"/>
        <end position="154"/>
    </location>
    <ligand>
        <name>substrate</name>
    </ligand>
</feature>
<proteinExistence type="inferred from homology"/>
<dbReference type="PIRSF" id="PIRSF016262">
    <property type="entry name" value="LPLase"/>
    <property type="match status" value="1"/>
</dbReference>
<dbReference type="CDD" id="cd16444">
    <property type="entry name" value="LipB"/>
    <property type="match status" value="1"/>
</dbReference>
<evidence type="ECO:0000313" key="11">
    <source>
        <dbReference type="Proteomes" id="UP000799440"/>
    </source>
</evidence>
<dbReference type="Gene3D" id="3.30.930.10">
    <property type="entry name" value="Bira Bifunctional Protein, Domain 2"/>
    <property type="match status" value="1"/>
</dbReference>
<dbReference type="Pfam" id="PF21948">
    <property type="entry name" value="LplA-B_cat"/>
    <property type="match status" value="1"/>
</dbReference>
<dbReference type="GO" id="GO:0033819">
    <property type="term" value="F:lipoyl(octanoyl) transferase activity"/>
    <property type="evidence" value="ECO:0007669"/>
    <property type="project" value="UniProtKB-EC"/>
</dbReference>
<dbReference type="OrthoDB" id="19908at2759"/>
<dbReference type="AlphaFoldDB" id="A0A6A6VSC9"/>
<keyword evidence="3 5" id="KW-0808">Transferase</keyword>
<feature type="site" description="Lowers pKa of active site Cys" evidence="8">
    <location>
        <position position="149"/>
    </location>
</feature>
<keyword evidence="11" id="KW-1185">Reference proteome</keyword>
<dbReference type="PROSITE" id="PS51733">
    <property type="entry name" value="BPL_LPL_CATALYTIC"/>
    <property type="match status" value="1"/>
</dbReference>
<evidence type="ECO:0000256" key="4">
    <source>
        <dbReference type="ARBA" id="ARBA00023315"/>
    </source>
</evidence>
<gene>
    <name evidence="10" type="ORF">M011DRAFT_393727</name>
</gene>
<dbReference type="PANTHER" id="PTHR10993">
    <property type="entry name" value="OCTANOYLTRANSFERASE"/>
    <property type="match status" value="1"/>
</dbReference>
<evidence type="ECO:0000256" key="5">
    <source>
        <dbReference type="PIRNR" id="PIRNR016262"/>
    </source>
</evidence>
<comment type="function">
    <text evidence="5">Catalyzes the transfer of endogenously produced octanoic acid from octanoyl-acyl-carrier-protein onto the lipoyl domains of lipoate-dependent enzymes. Lipoyl-ACP can also act as a substrate although octanoyl-ACP is likely to be the physiological substrate.</text>
</comment>
<evidence type="ECO:0000259" key="9">
    <source>
        <dbReference type="PROSITE" id="PS51733"/>
    </source>
</evidence>
<name>A0A6A6VSC9_9PLEO</name>
<evidence type="ECO:0000256" key="7">
    <source>
        <dbReference type="PIRSR" id="PIRSR016262-2"/>
    </source>
</evidence>
<evidence type="ECO:0000313" key="10">
    <source>
        <dbReference type="EMBL" id="KAF2752181.1"/>
    </source>
</evidence>
<dbReference type="InterPro" id="IPR000544">
    <property type="entry name" value="Octanoyltransferase"/>
</dbReference>
<reference evidence="10" key="1">
    <citation type="journal article" date="2020" name="Stud. Mycol.">
        <title>101 Dothideomycetes genomes: a test case for predicting lifestyles and emergence of pathogens.</title>
        <authorList>
            <person name="Haridas S."/>
            <person name="Albert R."/>
            <person name="Binder M."/>
            <person name="Bloem J."/>
            <person name="Labutti K."/>
            <person name="Salamov A."/>
            <person name="Andreopoulos B."/>
            <person name="Baker S."/>
            <person name="Barry K."/>
            <person name="Bills G."/>
            <person name="Bluhm B."/>
            <person name="Cannon C."/>
            <person name="Castanera R."/>
            <person name="Culley D."/>
            <person name="Daum C."/>
            <person name="Ezra D."/>
            <person name="Gonzalez J."/>
            <person name="Henrissat B."/>
            <person name="Kuo A."/>
            <person name="Liang C."/>
            <person name="Lipzen A."/>
            <person name="Lutzoni F."/>
            <person name="Magnuson J."/>
            <person name="Mondo S."/>
            <person name="Nolan M."/>
            <person name="Ohm R."/>
            <person name="Pangilinan J."/>
            <person name="Park H.-J."/>
            <person name="Ramirez L."/>
            <person name="Alfaro M."/>
            <person name="Sun H."/>
            <person name="Tritt A."/>
            <person name="Yoshinaga Y."/>
            <person name="Zwiers L.-H."/>
            <person name="Turgeon B."/>
            <person name="Goodwin S."/>
            <person name="Spatafora J."/>
            <person name="Crous P."/>
            <person name="Grigoriev I."/>
        </authorList>
    </citation>
    <scope>NUCLEOTIDE SEQUENCE</scope>
    <source>
        <strain evidence="10">CBS 119925</strain>
    </source>
</reference>
<feature type="domain" description="BPL/LPL catalytic" evidence="9">
    <location>
        <begin position="39"/>
        <end position="222"/>
    </location>
</feature>
<comment type="pathway">
    <text evidence="1 5">Protein modification; protein lipoylation via endogenous pathway; protein N(6)-(lipoyl)lysine from octanoyl-[acyl-carrier-protein]: step 1/2.</text>
</comment>
<dbReference type="InterPro" id="IPR045864">
    <property type="entry name" value="aa-tRNA-synth_II/BPL/LPL"/>
</dbReference>
<keyword evidence="4 5" id="KW-0012">Acyltransferase</keyword>
<dbReference type="NCBIfam" id="TIGR00214">
    <property type="entry name" value="lipB"/>
    <property type="match status" value="1"/>
</dbReference>
<evidence type="ECO:0000256" key="3">
    <source>
        <dbReference type="ARBA" id="ARBA00022679"/>
    </source>
</evidence>
<dbReference type="Proteomes" id="UP000799440">
    <property type="component" value="Unassembled WGS sequence"/>
</dbReference>
<feature type="binding site" evidence="7">
    <location>
        <begin position="85"/>
        <end position="92"/>
    </location>
    <ligand>
        <name>substrate</name>
    </ligand>
</feature>
<dbReference type="PROSITE" id="PS01313">
    <property type="entry name" value="LIPB"/>
    <property type="match status" value="1"/>
</dbReference>
<dbReference type="EC" id="2.3.1.181" evidence="5"/>
<evidence type="ECO:0000256" key="1">
    <source>
        <dbReference type="ARBA" id="ARBA00004821"/>
    </source>
</evidence>
<protein>
    <recommendedName>
        <fullName evidence="5">Octanoyltransferase</fullName>
        <ecNumber evidence="5">2.3.1.181</ecNumber>
    </recommendedName>
</protein>